<evidence type="ECO:0000313" key="1">
    <source>
        <dbReference type="EMBL" id="KAJ0102410.1"/>
    </source>
</evidence>
<dbReference type="EMBL" id="CM047899">
    <property type="protein sequence ID" value="KAJ0102410.1"/>
    <property type="molecule type" value="Genomic_DNA"/>
</dbReference>
<evidence type="ECO:0000313" key="2">
    <source>
        <dbReference type="Proteomes" id="UP001164250"/>
    </source>
</evidence>
<protein>
    <submittedName>
        <fullName evidence="1">Uncharacterized protein</fullName>
    </submittedName>
</protein>
<comment type="caution">
    <text evidence="1">The sequence shown here is derived from an EMBL/GenBank/DDBJ whole genome shotgun (WGS) entry which is preliminary data.</text>
</comment>
<proteinExistence type="predicted"/>
<name>A0ACC1BTN6_9ROSI</name>
<organism evidence="1 2">
    <name type="scientific">Pistacia atlantica</name>
    <dbReference type="NCBI Taxonomy" id="434234"/>
    <lineage>
        <taxon>Eukaryota</taxon>
        <taxon>Viridiplantae</taxon>
        <taxon>Streptophyta</taxon>
        <taxon>Embryophyta</taxon>
        <taxon>Tracheophyta</taxon>
        <taxon>Spermatophyta</taxon>
        <taxon>Magnoliopsida</taxon>
        <taxon>eudicotyledons</taxon>
        <taxon>Gunneridae</taxon>
        <taxon>Pentapetalae</taxon>
        <taxon>rosids</taxon>
        <taxon>malvids</taxon>
        <taxon>Sapindales</taxon>
        <taxon>Anacardiaceae</taxon>
        <taxon>Pistacia</taxon>
    </lineage>
</organism>
<sequence>MEEIQYCRVAVVLLCLVIFSRLGYSASKSSGFSIRLIPRDSLESPLYQPNLTQHERIERMVNISHAKDELMTLHSTPNVTFDDKYFALLDRQLTFYVAKIMVGNPAQTLFLSVDTGGGLIWTQCQPCIHCFPQINPIYDPRASFSYQKVFCESPHCNYEDDNSQFDCVNDDCVYSITYFGGGIGPTEGFVSLESFHLFSSTRGDTEEFTVLFGCSNNNQNFQYEQMQNNMVSGNLGLNLDPNSLVSQLSVFIDEIFSYCIVPYDQNFPFDVHPHVLRFGDDVHLPQGDIPTVHYVIVEDSYSYFLDVSDISIGNLRLQLPPGTFDVGGKPGFIIDSGAPYTRIVANSGSGVNVFGLVMTTLRDHYNSYELVRVRQSQHGTTFQLCYFNQPNFRDFPSLTFHFNGADYIVDGRSIPYAKYANHS</sequence>
<gene>
    <name evidence="1" type="ORF">Patl1_04285</name>
</gene>
<reference evidence="2" key="1">
    <citation type="journal article" date="2023" name="G3 (Bethesda)">
        <title>Genome assembly and association tests identify interacting loci associated with vigor, precocity, and sex in interspecific pistachio rootstocks.</title>
        <authorList>
            <person name="Palmer W."/>
            <person name="Jacygrad E."/>
            <person name="Sagayaradj S."/>
            <person name="Cavanaugh K."/>
            <person name="Han R."/>
            <person name="Bertier L."/>
            <person name="Beede B."/>
            <person name="Kafkas S."/>
            <person name="Golino D."/>
            <person name="Preece J."/>
            <person name="Michelmore R."/>
        </authorList>
    </citation>
    <scope>NUCLEOTIDE SEQUENCE [LARGE SCALE GENOMIC DNA]</scope>
</reference>
<dbReference type="Proteomes" id="UP001164250">
    <property type="component" value="Chromosome 3"/>
</dbReference>
<accession>A0ACC1BTN6</accession>
<keyword evidence="2" id="KW-1185">Reference proteome</keyword>